<protein>
    <submittedName>
        <fullName evidence="1">Winged helix DNA-binding domain-containing protein</fullName>
    </submittedName>
</protein>
<reference evidence="2" key="1">
    <citation type="journal article" date="2019" name="Int. J. Syst. Evol. Microbiol.">
        <title>The Global Catalogue of Microorganisms (GCM) 10K type strain sequencing project: providing services to taxonomists for standard genome sequencing and annotation.</title>
        <authorList>
            <consortium name="The Broad Institute Genomics Platform"/>
            <consortium name="The Broad Institute Genome Sequencing Center for Infectious Disease"/>
            <person name="Wu L."/>
            <person name="Ma J."/>
        </authorList>
    </citation>
    <scope>NUCLEOTIDE SEQUENCE [LARGE SCALE GENOMIC DNA]</scope>
    <source>
        <strain evidence="2">JCM 14331</strain>
    </source>
</reference>
<dbReference type="RefSeq" id="WP_226767198.1">
    <property type="nucleotide sequence ID" value="NZ_BAAAEO010000003.1"/>
</dbReference>
<proteinExistence type="predicted"/>
<keyword evidence="2" id="KW-1185">Reference proteome</keyword>
<comment type="caution">
    <text evidence="1">The sequence shown here is derived from an EMBL/GenBank/DDBJ whole genome shotgun (WGS) entry which is preliminary data.</text>
</comment>
<name>A0ABP3NT40_9GAMM</name>
<accession>A0ABP3NT40</accession>
<gene>
    <name evidence="1" type="ORF">GCM10009098_19860</name>
</gene>
<evidence type="ECO:0000313" key="1">
    <source>
        <dbReference type="EMBL" id="GAA0552205.1"/>
    </source>
</evidence>
<keyword evidence="1" id="KW-0238">DNA-binding</keyword>
<evidence type="ECO:0000313" key="2">
    <source>
        <dbReference type="Proteomes" id="UP001501169"/>
    </source>
</evidence>
<dbReference type="PANTHER" id="PTHR30528:SF0">
    <property type="entry name" value="CYTOPLASMIC PROTEIN"/>
    <property type="match status" value="1"/>
</dbReference>
<dbReference type="EMBL" id="BAAAEO010000003">
    <property type="protein sequence ID" value="GAA0552205.1"/>
    <property type="molecule type" value="Genomic_DNA"/>
</dbReference>
<dbReference type="PANTHER" id="PTHR30528">
    <property type="entry name" value="CYTOPLASMIC PROTEIN"/>
    <property type="match status" value="1"/>
</dbReference>
<dbReference type="GO" id="GO:0003677">
    <property type="term" value="F:DNA binding"/>
    <property type="evidence" value="ECO:0007669"/>
    <property type="project" value="UniProtKB-KW"/>
</dbReference>
<organism evidence="1 2">
    <name type="scientific">Rheinheimera aquimaris</name>
    <dbReference type="NCBI Taxonomy" id="412437"/>
    <lineage>
        <taxon>Bacteria</taxon>
        <taxon>Pseudomonadati</taxon>
        <taxon>Pseudomonadota</taxon>
        <taxon>Gammaproteobacteria</taxon>
        <taxon>Chromatiales</taxon>
        <taxon>Chromatiaceae</taxon>
        <taxon>Rheinheimera</taxon>
    </lineage>
</organism>
<sequence length="396" mass="46180">MKNSPFSAQEWIHILLRQQGLLQPPVSLDAAVQQLGYVQIDSINVVQRAHHHVLHSRLSHYQPQMLDDAIASGQVFEYWAHAAAYLPMADYRFSLYRKQQLKQGELHWHEPDQRMMAQVLARLRQEGPLTAADFNDEVKSRGSWWDWKPAKKALEQLFMQGDVMALRRDNFQKVYDLTERVLPATVDTRLPDEAEFCRYLILRYLQAHGFGTATQMGYLRKNIKAALQTELNHMLEQGELAQFSYQGKMHYFLPEITTSAVGTGNTVWLLNPFDNVLIQRERLKQWFNFDYQIEVYVPAEKRRFGYYSLAILWQTQMVGRVDVKADRASKTLLLQQLTLEESAYDSLGLVSSSFIEAFVQAVAAYTRFNDCVRWKLVSCNDTLLKQRYRRLQYLQA</sequence>
<dbReference type="Proteomes" id="UP001501169">
    <property type="component" value="Unassembled WGS sequence"/>
</dbReference>
<dbReference type="Pfam" id="PF06224">
    <property type="entry name" value="AlkZ-like"/>
    <property type="match status" value="1"/>
</dbReference>
<dbReference type="InterPro" id="IPR009351">
    <property type="entry name" value="AlkZ-like"/>
</dbReference>